<dbReference type="Gene3D" id="1.10.10.2030">
    <property type="entry name" value="DNA/RNA-binding protein Kin17, conserved domain"/>
    <property type="match status" value="1"/>
</dbReference>
<proteinExistence type="inferred from homology"/>
<dbReference type="GO" id="GO:0005634">
    <property type="term" value="C:nucleus"/>
    <property type="evidence" value="ECO:0007669"/>
    <property type="project" value="TreeGrafter"/>
</dbReference>
<gene>
    <name evidence="7" type="ORF">D0Z07_5436</name>
</gene>
<feature type="compositionally biased region" description="Basic and acidic residues" evidence="5">
    <location>
        <begin position="249"/>
        <end position="271"/>
    </location>
</feature>
<dbReference type="PANTHER" id="PTHR12805">
    <property type="entry name" value="KIN17 KIN, ANTIGENIC DETERMINANT OF RECA PROTEIN HOMOLOG"/>
    <property type="match status" value="1"/>
</dbReference>
<name>A0A9P7AWP2_9HELO</name>
<dbReference type="Pfam" id="PF10357">
    <property type="entry name" value="WH_KIN17"/>
    <property type="match status" value="1"/>
</dbReference>
<feature type="domain" description="C2H2-type" evidence="6">
    <location>
        <begin position="28"/>
        <end position="50"/>
    </location>
</feature>
<dbReference type="Pfam" id="PF25095">
    <property type="entry name" value="C2H2-zf_KIN17"/>
    <property type="match status" value="1"/>
</dbReference>
<evidence type="ECO:0000256" key="2">
    <source>
        <dbReference type="ARBA" id="ARBA00022723"/>
    </source>
</evidence>
<dbReference type="InterPro" id="IPR036236">
    <property type="entry name" value="Znf_C2H2_sf"/>
</dbReference>
<sequence length="349" mass="39511">MPKAEVGSTKYLNNKLKSKGLQRLRWYCQVCEKQCRDENGFKMHTQSESHVRQMLLVGEDPKKYINQYSNDFQRDFLQLLRTGHGEKQVHLNHFYQEYIGNKEHVHLNSTKWPSLTEFAKFLGREGICRVEENEKGIHVAWVDNSPENLRRQDAIRKKERQDKGDEEREQMLIRQQVKKAKLDAEARGGGGEPDEAEGELKRAEGEKIKLSFGAKPAAAVKESPSILADEVKGVDIDSRSATATLDSSQDTKDIADTPAEEDRVPEEKLAEKSAPSSGKVSLKMGFQSKPKNVFAAAKKNALSGKKSVAIEQPKKMSEAERIMKEEMERKNKRGPQGFEGGPSQKKPRF</sequence>
<dbReference type="InterPro" id="IPR038254">
    <property type="entry name" value="KIN17_WH-like_sf"/>
</dbReference>
<feature type="region of interest" description="Disordered" evidence="5">
    <location>
        <begin position="324"/>
        <end position="349"/>
    </location>
</feature>
<dbReference type="Proteomes" id="UP000785200">
    <property type="component" value="Unassembled WGS sequence"/>
</dbReference>
<dbReference type="InterPro" id="IPR013087">
    <property type="entry name" value="Znf_C2H2_type"/>
</dbReference>
<feature type="region of interest" description="Disordered" evidence="5">
    <location>
        <begin position="233"/>
        <end position="283"/>
    </location>
</feature>
<evidence type="ECO:0000256" key="3">
    <source>
        <dbReference type="ARBA" id="ARBA00022771"/>
    </source>
</evidence>
<comment type="caution">
    <text evidence="7">The sequence shown here is derived from an EMBL/GenBank/DDBJ whole genome shotgun (WGS) entry which is preliminary data.</text>
</comment>
<dbReference type="EMBL" id="VNKQ01000010">
    <property type="protein sequence ID" value="KAG0648597.1"/>
    <property type="molecule type" value="Genomic_DNA"/>
</dbReference>
<organism evidence="7 8">
    <name type="scientific">Hyphodiscus hymeniophilus</name>
    <dbReference type="NCBI Taxonomy" id="353542"/>
    <lineage>
        <taxon>Eukaryota</taxon>
        <taxon>Fungi</taxon>
        <taxon>Dikarya</taxon>
        <taxon>Ascomycota</taxon>
        <taxon>Pezizomycotina</taxon>
        <taxon>Leotiomycetes</taxon>
        <taxon>Helotiales</taxon>
        <taxon>Hyphodiscaceae</taxon>
        <taxon>Hyphodiscus</taxon>
    </lineage>
</organism>
<evidence type="ECO:0000256" key="1">
    <source>
        <dbReference type="ARBA" id="ARBA00008517"/>
    </source>
</evidence>
<evidence type="ECO:0000313" key="7">
    <source>
        <dbReference type="EMBL" id="KAG0648597.1"/>
    </source>
</evidence>
<comment type="similarity">
    <text evidence="1">Belongs to the KIN17 family.</text>
</comment>
<dbReference type="InterPro" id="IPR019447">
    <property type="entry name" value="DNA/RNA-bd_Kin17_WH-like_dom"/>
</dbReference>
<dbReference type="GO" id="GO:0003690">
    <property type="term" value="F:double-stranded DNA binding"/>
    <property type="evidence" value="ECO:0007669"/>
    <property type="project" value="TreeGrafter"/>
</dbReference>
<accession>A0A9P7AWP2</accession>
<dbReference type="OrthoDB" id="10266249at2759"/>
<dbReference type="InterPro" id="IPR037321">
    <property type="entry name" value="KIN17-like"/>
</dbReference>
<dbReference type="GO" id="GO:0006260">
    <property type="term" value="P:DNA replication"/>
    <property type="evidence" value="ECO:0007669"/>
    <property type="project" value="TreeGrafter"/>
</dbReference>
<dbReference type="GO" id="GO:0006974">
    <property type="term" value="P:DNA damage response"/>
    <property type="evidence" value="ECO:0007669"/>
    <property type="project" value="TreeGrafter"/>
</dbReference>
<evidence type="ECO:0000256" key="4">
    <source>
        <dbReference type="ARBA" id="ARBA00022833"/>
    </source>
</evidence>
<dbReference type="InterPro" id="IPR056767">
    <property type="entry name" value="C2H2-Znf_KIN17"/>
</dbReference>
<dbReference type="AlphaFoldDB" id="A0A9P7AWP2"/>
<protein>
    <submittedName>
        <fullName evidence="7">Kin17</fullName>
    </submittedName>
</protein>
<dbReference type="PROSITE" id="PS00028">
    <property type="entry name" value="ZINC_FINGER_C2H2_1"/>
    <property type="match status" value="1"/>
</dbReference>
<feature type="region of interest" description="Disordered" evidence="5">
    <location>
        <begin position="176"/>
        <end position="201"/>
    </location>
</feature>
<dbReference type="SMART" id="SM01253">
    <property type="entry name" value="Kin17_mid"/>
    <property type="match status" value="1"/>
</dbReference>
<dbReference type="PANTHER" id="PTHR12805:SF0">
    <property type="entry name" value="DNA_RNA-BINDING PROTEIN KIN17"/>
    <property type="match status" value="1"/>
</dbReference>
<reference evidence="7" key="1">
    <citation type="submission" date="2019-07" db="EMBL/GenBank/DDBJ databases">
        <title>Hyphodiscus hymeniophilus genome sequencing and assembly.</title>
        <authorList>
            <person name="Kramer G."/>
            <person name="Nodwell J."/>
        </authorList>
    </citation>
    <scope>NUCLEOTIDE SEQUENCE</scope>
    <source>
        <strain evidence="7">ATCC 34498</strain>
    </source>
</reference>
<dbReference type="FunFam" id="1.10.10.2030:FF:000001">
    <property type="entry name" value="DNA/RNA-binding protein KIN17, putative"/>
    <property type="match status" value="1"/>
</dbReference>
<dbReference type="SUPFAM" id="SSF57667">
    <property type="entry name" value="beta-beta-alpha zinc fingers"/>
    <property type="match status" value="1"/>
</dbReference>
<keyword evidence="8" id="KW-1185">Reference proteome</keyword>
<dbReference type="GO" id="GO:0008270">
    <property type="term" value="F:zinc ion binding"/>
    <property type="evidence" value="ECO:0007669"/>
    <property type="project" value="UniProtKB-KW"/>
</dbReference>
<evidence type="ECO:0000313" key="8">
    <source>
        <dbReference type="Proteomes" id="UP000785200"/>
    </source>
</evidence>
<keyword evidence="3" id="KW-0863">Zinc-finger</keyword>
<keyword evidence="4" id="KW-0862">Zinc</keyword>
<keyword evidence="2" id="KW-0479">Metal-binding</keyword>
<evidence type="ECO:0000259" key="6">
    <source>
        <dbReference type="PROSITE" id="PS00028"/>
    </source>
</evidence>
<feature type="compositionally biased region" description="Polar residues" evidence="5">
    <location>
        <begin position="239"/>
        <end position="248"/>
    </location>
</feature>
<evidence type="ECO:0000256" key="5">
    <source>
        <dbReference type="SAM" id="MobiDB-lite"/>
    </source>
</evidence>